<dbReference type="InterPro" id="IPR020599">
    <property type="entry name" value="Transl_elong_fac_P/YeiP"/>
</dbReference>
<evidence type="ECO:0000259" key="11">
    <source>
        <dbReference type="SMART" id="SM01185"/>
    </source>
</evidence>
<evidence type="ECO:0000256" key="1">
    <source>
        <dbReference type="ARBA" id="ARBA00004496"/>
    </source>
</evidence>
<comment type="pathway">
    <text evidence="2 7">Protein biosynthesis; polypeptide chain elongation.</text>
</comment>
<dbReference type="Pfam" id="PF09285">
    <property type="entry name" value="Elong-fact-P_C"/>
    <property type="match status" value="1"/>
</dbReference>
<gene>
    <name evidence="7" type="primary">efp</name>
    <name evidence="12" type="ORF">SAMN05444167_3052</name>
</gene>
<feature type="domain" description="Elongation factor P C-terminal" evidence="10">
    <location>
        <begin position="134"/>
        <end position="190"/>
    </location>
</feature>
<dbReference type="Pfam" id="PF01132">
    <property type="entry name" value="EFP"/>
    <property type="match status" value="1"/>
</dbReference>
<name>A0A1G7N8V5_9BACT</name>
<comment type="function">
    <text evidence="7">Involved in peptide bond synthesis. Stimulates efficient translation and peptide-bond synthesis on native or reconstituted 70S ribosomes in vitro. Probably functions indirectly by altering the affinity of the ribosome for aminoacyl-tRNA, thus increasing their reactivity as acceptors for peptidyl transferase.</text>
</comment>
<accession>A0A1G7N8V5</accession>
<dbReference type="FunFam" id="2.40.50.140:FF:000004">
    <property type="entry name" value="Elongation factor P"/>
    <property type="match status" value="1"/>
</dbReference>
<dbReference type="NCBIfam" id="NF001810">
    <property type="entry name" value="PRK00529.1"/>
    <property type="match status" value="1"/>
</dbReference>
<dbReference type="AlphaFoldDB" id="A0A1G7N8V5"/>
<dbReference type="InterPro" id="IPR011768">
    <property type="entry name" value="Transl_elongation_fac_P"/>
</dbReference>
<evidence type="ECO:0000313" key="12">
    <source>
        <dbReference type="EMBL" id="SDF70424.1"/>
    </source>
</evidence>
<organism evidence="12 13">
    <name type="scientific">Terriglobus roseus</name>
    <dbReference type="NCBI Taxonomy" id="392734"/>
    <lineage>
        <taxon>Bacteria</taxon>
        <taxon>Pseudomonadati</taxon>
        <taxon>Acidobacteriota</taxon>
        <taxon>Terriglobia</taxon>
        <taxon>Terriglobales</taxon>
        <taxon>Acidobacteriaceae</taxon>
        <taxon>Terriglobus</taxon>
    </lineage>
</organism>
<evidence type="ECO:0000259" key="10">
    <source>
        <dbReference type="SMART" id="SM00841"/>
    </source>
</evidence>
<evidence type="ECO:0000256" key="7">
    <source>
        <dbReference type="HAMAP-Rule" id="MF_00141"/>
    </source>
</evidence>
<comment type="subcellular location">
    <subcellularLocation>
        <location evidence="1 7">Cytoplasm</location>
    </subcellularLocation>
</comment>
<evidence type="ECO:0000256" key="3">
    <source>
        <dbReference type="ARBA" id="ARBA00009479"/>
    </source>
</evidence>
<dbReference type="PANTHER" id="PTHR30053">
    <property type="entry name" value="ELONGATION FACTOR P"/>
    <property type="match status" value="1"/>
</dbReference>
<keyword evidence="13" id="KW-1185">Reference proteome</keyword>
<keyword evidence="4 7" id="KW-0963">Cytoplasm</keyword>
<dbReference type="RefSeq" id="WP_083345897.1">
    <property type="nucleotide sequence ID" value="NZ_LT629690.1"/>
</dbReference>
<keyword evidence="5 7" id="KW-0251">Elongation factor</keyword>
<dbReference type="Pfam" id="PF08207">
    <property type="entry name" value="EFP_N"/>
    <property type="match status" value="1"/>
</dbReference>
<evidence type="ECO:0000256" key="6">
    <source>
        <dbReference type="ARBA" id="ARBA00022917"/>
    </source>
</evidence>
<dbReference type="PANTHER" id="PTHR30053:SF14">
    <property type="entry name" value="TRANSLATION ELONGATION FACTOR KOW-LIKE DOMAIN-CONTAINING PROTEIN"/>
    <property type="match status" value="1"/>
</dbReference>
<evidence type="ECO:0000256" key="2">
    <source>
        <dbReference type="ARBA" id="ARBA00004815"/>
    </source>
</evidence>
<evidence type="ECO:0000256" key="8">
    <source>
        <dbReference type="NCBIfam" id="TIGR00038"/>
    </source>
</evidence>
<dbReference type="SUPFAM" id="SSF50249">
    <property type="entry name" value="Nucleic acid-binding proteins"/>
    <property type="match status" value="2"/>
</dbReference>
<dbReference type="PROSITE" id="PS01275">
    <property type="entry name" value="EFP"/>
    <property type="match status" value="1"/>
</dbReference>
<dbReference type="SMART" id="SM00841">
    <property type="entry name" value="Elong-fact-P_C"/>
    <property type="match status" value="1"/>
</dbReference>
<dbReference type="PIRSF" id="PIRSF005901">
    <property type="entry name" value="EF-P"/>
    <property type="match status" value="1"/>
</dbReference>
<comment type="similarity">
    <text evidence="3 7 9">Belongs to the elongation factor P family.</text>
</comment>
<keyword evidence="6 7" id="KW-0648">Protein biosynthesis</keyword>
<evidence type="ECO:0000256" key="4">
    <source>
        <dbReference type="ARBA" id="ARBA00022490"/>
    </source>
</evidence>
<evidence type="ECO:0000313" key="13">
    <source>
        <dbReference type="Proteomes" id="UP000182427"/>
    </source>
</evidence>
<proteinExistence type="inferred from homology"/>
<reference evidence="12 13" key="1">
    <citation type="submission" date="2016-10" db="EMBL/GenBank/DDBJ databases">
        <authorList>
            <person name="de Groot N.N."/>
        </authorList>
    </citation>
    <scope>NUCLEOTIDE SEQUENCE [LARGE SCALE GENOMIC DNA]</scope>
    <source>
        <strain evidence="12 13">GAS232</strain>
    </source>
</reference>
<dbReference type="SMART" id="SM01185">
    <property type="entry name" value="EFP"/>
    <property type="match status" value="1"/>
</dbReference>
<dbReference type="NCBIfam" id="TIGR00038">
    <property type="entry name" value="efp"/>
    <property type="match status" value="1"/>
</dbReference>
<dbReference type="InterPro" id="IPR013852">
    <property type="entry name" value="Transl_elong_P/YeiP_CS"/>
</dbReference>
<feature type="domain" description="Translation elongation factor P/YeiP central" evidence="11">
    <location>
        <begin position="72"/>
        <end position="126"/>
    </location>
</feature>
<dbReference type="InterPro" id="IPR013185">
    <property type="entry name" value="Transl_elong_KOW-like"/>
</dbReference>
<evidence type="ECO:0000256" key="9">
    <source>
        <dbReference type="RuleBase" id="RU004389"/>
    </source>
</evidence>
<dbReference type="SUPFAM" id="SSF50104">
    <property type="entry name" value="Translation proteins SH3-like domain"/>
    <property type="match status" value="1"/>
</dbReference>
<protein>
    <recommendedName>
        <fullName evidence="7 8">Elongation factor P</fullName>
        <shortName evidence="7">EF-P</shortName>
    </recommendedName>
</protein>
<evidence type="ECO:0000256" key="5">
    <source>
        <dbReference type="ARBA" id="ARBA00022768"/>
    </source>
</evidence>
<sequence length="191" mass="21263">MAGLIEAIDVKRKMYFELEGVPYHCLDKEISTPTARGGQTLVRLKMRNLLTRAVFDKTFKADEKFKEPDLEDVEATFLYSDNDGAYFLDQTSFETLQLNNEMLGDALDWLLEGTAVQIEKFEGNPIGLQLPIHVELVVKETEPGFKGDTATGVTYKPATLETGAVVQVPAFVKEGDKIKVAPETKEFAGRV</sequence>
<dbReference type="GO" id="GO:0043043">
    <property type="term" value="P:peptide biosynthetic process"/>
    <property type="evidence" value="ECO:0007669"/>
    <property type="project" value="InterPro"/>
</dbReference>
<dbReference type="FunFam" id="2.40.50.140:FF:000009">
    <property type="entry name" value="Elongation factor P"/>
    <property type="match status" value="1"/>
</dbReference>
<dbReference type="Gene3D" id="2.40.50.140">
    <property type="entry name" value="Nucleic acid-binding proteins"/>
    <property type="match status" value="2"/>
</dbReference>
<dbReference type="CDD" id="cd05794">
    <property type="entry name" value="S1_EF-P_repeat_2"/>
    <property type="match status" value="1"/>
</dbReference>
<dbReference type="HAMAP" id="MF_00141">
    <property type="entry name" value="EF_P"/>
    <property type="match status" value="1"/>
</dbReference>
<dbReference type="EMBL" id="LT629690">
    <property type="protein sequence ID" value="SDF70424.1"/>
    <property type="molecule type" value="Genomic_DNA"/>
</dbReference>
<dbReference type="InterPro" id="IPR015365">
    <property type="entry name" value="Elong-fact-P_C"/>
</dbReference>
<dbReference type="UniPathway" id="UPA00345"/>
<dbReference type="Proteomes" id="UP000182427">
    <property type="component" value="Chromosome I"/>
</dbReference>
<dbReference type="InterPro" id="IPR008991">
    <property type="entry name" value="Translation_prot_SH3-like_sf"/>
</dbReference>
<dbReference type="Gene3D" id="2.30.30.30">
    <property type="match status" value="1"/>
</dbReference>
<dbReference type="InterPro" id="IPR012340">
    <property type="entry name" value="NA-bd_OB-fold"/>
</dbReference>
<dbReference type="InterPro" id="IPR001059">
    <property type="entry name" value="Transl_elong_P/YeiP_cen"/>
</dbReference>
<dbReference type="OrthoDB" id="9801844at2"/>
<dbReference type="GO" id="GO:0005829">
    <property type="term" value="C:cytosol"/>
    <property type="evidence" value="ECO:0007669"/>
    <property type="project" value="UniProtKB-ARBA"/>
</dbReference>
<dbReference type="GO" id="GO:0003746">
    <property type="term" value="F:translation elongation factor activity"/>
    <property type="evidence" value="ECO:0007669"/>
    <property type="project" value="UniProtKB-UniRule"/>
</dbReference>
<dbReference type="InterPro" id="IPR014722">
    <property type="entry name" value="Rib_uL2_dom2"/>
</dbReference>